<dbReference type="InterPro" id="IPR001387">
    <property type="entry name" value="Cro/C1-type_HTH"/>
</dbReference>
<comment type="caution">
    <text evidence="3">The sequence shown here is derived from an EMBL/GenBank/DDBJ whole genome shotgun (WGS) entry which is preliminary data.</text>
</comment>
<feature type="domain" description="HTH cro/C1-type" evidence="2">
    <location>
        <begin position="13"/>
        <end position="67"/>
    </location>
</feature>
<evidence type="ECO:0000313" key="4">
    <source>
        <dbReference type="Proteomes" id="UP000568877"/>
    </source>
</evidence>
<evidence type="ECO:0000259" key="2">
    <source>
        <dbReference type="PROSITE" id="PS50943"/>
    </source>
</evidence>
<dbReference type="AlphaFoldDB" id="A0A6V8PMV7"/>
<organism evidence="3 4">
    <name type="scientific">Candidatus Hakubella thermalkaliphila</name>
    <dbReference type="NCBI Taxonomy" id="2754717"/>
    <lineage>
        <taxon>Bacteria</taxon>
        <taxon>Bacillati</taxon>
        <taxon>Actinomycetota</taxon>
        <taxon>Actinomycetota incertae sedis</taxon>
        <taxon>Candidatus Hakubellales</taxon>
        <taxon>Candidatus Hakubellaceae</taxon>
        <taxon>Candidatus Hakubella</taxon>
    </lineage>
</organism>
<name>A0A6V8PMV7_9ACTN</name>
<evidence type="ECO:0000256" key="1">
    <source>
        <dbReference type="ARBA" id="ARBA00023125"/>
    </source>
</evidence>
<proteinExistence type="predicted"/>
<dbReference type="PANTHER" id="PTHR46797:SF1">
    <property type="entry name" value="METHYLPHOSPHONATE SYNTHASE"/>
    <property type="match status" value="1"/>
</dbReference>
<reference evidence="3 4" key="1">
    <citation type="journal article" date="2020" name="Front. Microbiol.">
        <title>Single-cell genomics of novel Actinobacteria with the Wood-Ljungdahl pathway discovered in a serpentinizing system.</title>
        <authorList>
            <person name="Merino N."/>
            <person name="Kawai M."/>
            <person name="Boyd E.S."/>
            <person name="Colman D.R."/>
            <person name="McGlynn S.E."/>
            <person name="Nealson K.H."/>
            <person name="Kurokawa K."/>
            <person name="Hongoh Y."/>
        </authorList>
    </citation>
    <scope>NUCLEOTIDE SEQUENCE [LARGE SCALE GENOMIC DNA]</scope>
    <source>
        <strain evidence="3 4">S42</strain>
    </source>
</reference>
<dbReference type="CDD" id="cd00093">
    <property type="entry name" value="HTH_XRE"/>
    <property type="match status" value="1"/>
</dbReference>
<dbReference type="SMART" id="SM00530">
    <property type="entry name" value="HTH_XRE"/>
    <property type="match status" value="1"/>
</dbReference>
<dbReference type="PANTHER" id="PTHR46797">
    <property type="entry name" value="HTH-TYPE TRANSCRIPTIONAL REGULATOR"/>
    <property type="match status" value="1"/>
</dbReference>
<dbReference type="GO" id="GO:0003677">
    <property type="term" value="F:DNA binding"/>
    <property type="evidence" value="ECO:0007669"/>
    <property type="project" value="UniProtKB-KW"/>
</dbReference>
<dbReference type="Proteomes" id="UP000568877">
    <property type="component" value="Unassembled WGS sequence"/>
</dbReference>
<evidence type="ECO:0000313" key="3">
    <source>
        <dbReference type="EMBL" id="GFP33597.1"/>
    </source>
</evidence>
<dbReference type="Pfam" id="PF01381">
    <property type="entry name" value="HTH_3"/>
    <property type="match status" value="1"/>
</dbReference>
<accession>A0A6V8PMV7</accession>
<dbReference type="InterPro" id="IPR010982">
    <property type="entry name" value="Lambda_DNA-bd_dom_sf"/>
</dbReference>
<sequence>MVTAEINNIGLTVKRLREALGISLRALARRAQLTEGFLSQLERGTRLPSFDTIMKLSEVLGVHPSTLLEEGLDEIDLIFKAASNLSPKSKKAVASFIEFLLKEETKK</sequence>
<dbReference type="EMBL" id="BLSA01000587">
    <property type="protein sequence ID" value="GFP33597.1"/>
    <property type="molecule type" value="Genomic_DNA"/>
</dbReference>
<dbReference type="GO" id="GO:0003700">
    <property type="term" value="F:DNA-binding transcription factor activity"/>
    <property type="evidence" value="ECO:0007669"/>
    <property type="project" value="TreeGrafter"/>
</dbReference>
<keyword evidence="1" id="KW-0238">DNA-binding</keyword>
<dbReference type="Gene3D" id="1.10.260.40">
    <property type="entry name" value="lambda repressor-like DNA-binding domains"/>
    <property type="match status" value="1"/>
</dbReference>
<dbReference type="SUPFAM" id="SSF47413">
    <property type="entry name" value="lambda repressor-like DNA-binding domains"/>
    <property type="match status" value="1"/>
</dbReference>
<dbReference type="PROSITE" id="PS50943">
    <property type="entry name" value="HTH_CROC1"/>
    <property type="match status" value="1"/>
</dbReference>
<protein>
    <recommendedName>
        <fullName evidence="2">HTH cro/C1-type domain-containing protein</fullName>
    </recommendedName>
</protein>
<gene>
    <name evidence="3" type="ORF">HKBW3S42_01934</name>
</gene>
<dbReference type="InterPro" id="IPR050807">
    <property type="entry name" value="TransReg_Diox_bact_type"/>
</dbReference>
<dbReference type="GO" id="GO:0005829">
    <property type="term" value="C:cytosol"/>
    <property type="evidence" value="ECO:0007669"/>
    <property type="project" value="TreeGrafter"/>
</dbReference>